<feature type="transmembrane region" description="Helical" evidence="4">
    <location>
        <begin position="394"/>
        <end position="411"/>
    </location>
</feature>
<proteinExistence type="predicted"/>
<keyword evidence="7" id="KW-1185">Reference proteome</keyword>
<dbReference type="Gene3D" id="1.20.1250.20">
    <property type="entry name" value="MFS general substrate transporter like domains"/>
    <property type="match status" value="2"/>
</dbReference>
<evidence type="ECO:0000256" key="4">
    <source>
        <dbReference type="SAM" id="Phobius"/>
    </source>
</evidence>
<sequence>MTNDMIAAMPERGGAHLAKGTSRQAAGATAAATVGLVFGPSTFLLFLFGVFVEPLSRTFGWSKPSILFAATIVSLMIMVISPIQGYLIDRFGTRPIVLASSVTFALGLGGMYFLSGNIVGFYVMYAVLPLLGIGLWPVSYLRVVSTWFERRLGLAIGIANGGIGLGAALLPPVITFAILNGSVQWAYVSLGVIVMLIVLPINALFLHEAKKAPVAQGTRAAIAEETGDFKTLVKTRAFIVLALAFFLLGFVNTGLVTNQISLLIDGGLTPQNAAFVQSVFGIAVLLGRFLTGVLLDYVPAKRLMSAVCLGGALACLIYASAPVGGLVFLSAILIGMVYGAEFDVLSYIIKRSFGLAAFGRIYGTIFAVFQLGAALGATLLPLSRTHFLSYAPGLMVYAVTLLASGLLFVLLKDRSTRHP</sequence>
<keyword evidence="3 4" id="KW-0472">Membrane</keyword>
<gene>
    <name evidence="6" type="ORF">E6C51_12810</name>
</gene>
<feature type="transmembrane region" description="Helical" evidence="4">
    <location>
        <begin position="361"/>
        <end position="382"/>
    </location>
</feature>
<keyword evidence="1 4" id="KW-0812">Transmembrane</keyword>
<feature type="transmembrane region" description="Helical" evidence="4">
    <location>
        <begin position="275"/>
        <end position="295"/>
    </location>
</feature>
<feature type="domain" description="Major facilitator superfamily (MFS) profile" evidence="5">
    <location>
        <begin position="27"/>
        <end position="416"/>
    </location>
</feature>
<dbReference type="InterPro" id="IPR036259">
    <property type="entry name" value="MFS_trans_sf"/>
</dbReference>
<feature type="transmembrane region" description="Helical" evidence="4">
    <location>
        <begin position="95"/>
        <end position="114"/>
    </location>
</feature>
<dbReference type="PANTHER" id="PTHR11360:SF284">
    <property type="entry name" value="EG:103B4.3 PROTEIN-RELATED"/>
    <property type="match status" value="1"/>
</dbReference>
<feature type="transmembrane region" description="Helical" evidence="4">
    <location>
        <begin position="28"/>
        <end position="52"/>
    </location>
</feature>
<dbReference type="Pfam" id="PF07690">
    <property type="entry name" value="MFS_1"/>
    <property type="match status" value="1"/>
</dbReference>
<dbReference type="AlphaFoldDB" id="A0A4S3ZUK4"/>
<feature type="transmembrane region" description="Helical" evidence="4">
    <location>
        <begin position="152"/>
        <end position="179"/>
    </location>
</feature>
<dbReference type="Proteomes" id="UP000310754">
    <property type="component" value="Unassembled WGS sequence"/>
</dbReference>
<name>A0A4S3ZUK4_9HYPH</name>
<evidence type="ECO:0000313" key="6">
    <source>
        <dbReference type="EMBL" id="THF49261.1"/>
    </source>
</evidence>
<dbReference type="InterPro" id="IPR050327">
    <property type="entry name" value="Proton-linked_MCT"/>
</dbReference>
<dbReference type="InterPro" id="IPR020846">
    <property type="entry name" value="MFS_dom"/>
</dbReference>
<reference evidence="6 7" key="1">
    <citation type="submission" date="2019-04" db="EMBL/GenBank/DDBJ databases">
        <title>Rhizobium terrae sp. nov., isolated from a paddy soil.</title>
        <authorList>
            <person name="Lin S.-Y."/>
            <person name="Hameed A."/>
            <person name="Huang H.-I."/>
            <person name="Young C.-C."/>
        </authorList>
    </citation>
    <scope>NUCLEOTIDE SEQUENCE [LARGE SCALE GENOMIC DNA]</scope>
    <source>
        <strain evidence="6 7">CC-HIH110</strain>
    </source>
</reference>
<feature type="transmembrane region" description="Helical" evidence="4">
    <location>
        <begin position="237"/>
        <end position="255"/>
    </location>
</feature>
<dbReference type="RefSeq" id="WP_190236239.1">
    <property type="nucleotide sequence ID" value="NZ_SSOA01000006.1"/>
</dbReference>
<organism evidence="6 7">
    <name type="scientific">Allorhizobium terrae</name>
    <dbReference type="NCBI Taxonomy" id="1848972"/>
    <lineage>
        <taxon>Bacteria</taxon>
        <taxon>Pseudomonadati</taxon>
        <taxon>Pseudomonadota</taxon>
        <taxon>Alphaproteobacteria</taxon>
        <taxon>Hyphomicrobiales</taxon>
        <taxon>Rhizobiaceae</taxon>
        <taxon>Rhizobium/Agrobacterium group</taxon>
        <taxon>Allorhizobium</taxon>
    </lineage>
</organism>
<dbReference type="InterPro" id="IPR011701">
    <property type="entry name" value="MFS"/>
</dbReference>
<comment type="caution">
    <text evidence="6">The sequence shown here is derived from an EMBL/GenBank/DDBJ whole genome shotgun (WGS) entry which is preliminary data.</text>
</comment>
<dbReference type="PROSITE" id="PS50850">
    <property type="entry name" value="MFS"/>
    <property type="match status" value="1"/>
</dbReference>
<dbReference type="SUPFAM" id="SSF103473">
    <property type="entry name" value="MFS general substrate transporter"/>
    <property type="match status" value="1"/>
</dbReference>
<accession>A0A4S3ZUK4</accession>
<feature type="transmembrane region" description="Helical" evidence="4">
    <location>
        <begin position="327"/>
        <end position="349"/>
    </location>
</feature>
<feature type="transmembrane region" description="Helical" evidence="4">
    <location>
        <begin position="185"/>
        <end position="206"/>
    </location>
</feature>
<dbReference type="PANTHER" id="PTHR11360">
    <property type="entry name" value="MONOCARBOXYLATE TRANSPORTER"/>
    <property type="match status" value="1"/>
</dbReference>
<evidence type="ECO:0000256" key="3">
    <source>
        <dbReference type="ARBA" id="ARBA00023136"/>
    </source>
</evidence>
<feature type="transmembrane region" description="Helical" evidence="4">
    <location>
        <begin position="120"/>
        <end position="140"/>
    </location>
</feature>
<protein>
    <submittedName>
        <fullName evidence="6">MFS transporter</fullName>
    </submittedName>
</protein>
<evidence type="ECO:0000313" key="7">
    <source>
        <dbReference type="Proteomes" id="UP000310754"/>
    </source>
</evidence>
<evidence type="ECO:0000259" key="5">
    <source>
        <dbReference type="PROSITE" id="PS50850"/>
    </source>
</evidence>
<feature type="transmembrane region" description="Helical" evidence="4">
    <location>
        <begin position="64"/>
        <end position="83"/>
    </location>
</feature>
<dbReference type="EMBL" id="SSOA01000006">
    <property type="protein sequence ID" value="THF49261.1"/>
    <property type="molecule type" value="Genomic_DNA"/>
</dbReference>
<dbReference type="GO" id="GO:0022857">
    <property type="term" value="F:transmembrane transporter activity"/>
    <property type="evidence" value="ECO:0007669"/>
    <property type="project" value="InterPro"/>
</dbReference>
<evidence type="ECO:0000256" key="1">
    <source>
        <dbReference type="ARBA" id="ARBA00022692"/>
    </source>
</evidence>
<keyword evidence="2 4" id="KW-1133">Transmembrane helix</keyword>
<evidence type="ECO:0000256" key="2">
    <source>
        <dbReference type="ARBA" id="ARBA00022989"/>
    </source>
</evidence>